<sequence length="308" mass="33318">MTFATRYGSNGDKVSGRGQIIVQAHGSEVAFPELSYSYPLKLLSPRIVQDGVGVVYMLTYGGGLVGGDSISLSVDVQSSARLVLLSQGSTKVFKSRPGRRAAVTTSSTDAAPTKQQLDVHIADAGGLFLLPDPVTCFRAASYHQVQRFHLVRGASAALLDWYTSGRRAIGEEWVFARYHSTNEVFVDGSRVARDAMLLDGAPLNVRPLPARSLADRMGPYACYATLILYGPLVEEVVRALDVRFQAISVFQVRAPLDVLWSLSPVRGQAGRIVRVAGKTTENVKGWLKDALRGLESVVGVDVYSKAFV</sequence>
<dbReference type="EMBL" id="MU277189">
    <property type="protein sequence ID" value="KAI0067783.1"/>
    <property type="molecule type" value="Genomic_DNA"/>
</dbReference>
<evidence type="ECO:0000313" key="2">
    <source>
        <dbReference type="Proteomes" id="UP000814140"/>
    </source>
</evidence>
<protein>
    <submittedName>
        <fullName evidence="1">UreD-domain-containing protein</fullName>
    </submittedName>
</protein>
<reference evidence="1" key="1">
    <citation type="submission" date="2021-03" db="EMBL/GenBank/DDBJ databases">
        <authorList>
            <consortium name="DOE Joint Genome Institute"/>
            <person name="Ahrendt S."/>
            <person name="Looney B.P."/>
            <person name="Miyauchi S."/>
            <person name="Morin E."/>
            <person name="Drula E."/>
            <person name="Courty P.E."/>
            <person name="Chicoki N."/>
            <person name="Fauchery L."/>
            <person name="Kohler A."/>
            <person name="Kuo A."/>
            <person name="Labutti K."/>
            <person name="Pangilinan J."/>
            <person name="Lipzen A."/>
            <person name="Riley R."/>
            <person name="Andreopoulos W."/>
            <person name="He G."/>
            <person name="Johnson J."/>
            <person name="Barry K.W."/>
            <person name="Grigoriev I.V."/>
            <person name="Nagy L."/>
            <person name="Hibbett D."/>
            <person name="Henrissat B."/>
            <person name="Matheny P.B."/>
            <person name="Labbe J."/>
            <person name="Martin F."/>
        </authorList>
    </citation>
    <scope>NUCLEOTIDE SEQUENCE</scope>
    <source>
        <strain evidence="1">HHB10654</strain>
    </source>
</reference>
<accession>A0ACB8TH68</accession>
<comment type="caution">
    <text evidence="1">The sequence shown here is derived from an EMBL/GenBank/DDBJ whole genome shotgun (WGS) entry which is preliminary data.</text>
</comment>
<reference evidence="1" key="2">
    <citation type="journal article" date="2022" name="New Phytol.">
        <title>Evolutionary transition to the ectomycorrhizal habit in the genomes of a hyperdiverse lineage of mushroom-forming fungi.</title>
        <authorList>
            <person name="Looney B."/>
            <person name="Miyauchi S."/>
            <person name="Morin E."/>
            <person name="Drula E."/>
            <person name="Courty P.E."/>
            <person name="Kohler A."/>
            <person name="Kuo A."/>
            <person name="LaButti K."/>
            <person name="Pangilinan J."/>
            <person name="Lipzen A."/>
            <person name="Riley R."/>
            <person name="Andreopoulos W."/>
            <person name="He G."/>
            <person name="Johnson J."/>
            <person name="Nolan M."/>
            <person name="Tritt A."/>
            <person name="Barry K.W."/>
            <person name="Grigoriev I.V."/>
            <person name="Nagy L.G."/>
            <person name="Hibbett D."/>
            <person name="Henrissat B."/>
            <person name="Matheny P.B."/>
            <person name="Labbe J."/>
            <person name="Martin F.M."/>
        </authorList>
    </citation>
    <scope>NUCLEOTIDE SEQUENCE</scope>
    <source>
        <strain evidence="1">HHB10654</strain>
    </source>
</reference>
<keyword evidence="2" id="KW-1185">Reference proteome</keyword>
<evidence type="ECO:0000313" key="1">
    <source>
        <dbReference type="EMBL" id="KAI0067783.1"/>
    </source>
</evidence>
<organism evidence="1 2">
    <name type="scientific">Artomyces pyxidatus</name>
    <dbReference type="NCBI Taxonomy" id="48021"/>
    <lineage>
        <taxon>Eukaryota</taxon>
        <taxon>Fungi</taxon>
        <taxon>Dikarya</taxon>
        <taxon>Basidiomycota</taxon>
        <taxon>Agaricomycotina</taxon>
        <taxon>Agaricomycetes</taxon>
        <taxon>Russulales</taxon>
        <taxon>Auriscalpiaceae</taxon>
        <taxon>Artomyces</taxon>
    </lineage>
</organism>
<proteinExistence type="predicted"/>
<dbReference type="Proteomes" id="UP000814140">
    <property type="component" value="Unassembled WGS sequence"/>
</dbReference>
<name>A0ACB8TH68_9AGAM</name>
<gene>
    <name evidence="1" type="ORF">BV25DRAFT_1819210</name>
</gene>